<dbReference type="Proteomes" id="UP001604277">
    <property type="component" value="Unassembled WGS sequence"/>
</dbReference>
<comment type="caution">
    <text evidence="3">The sequence shown here is derived from an EMBL/GenBank/DDBJ whole genome shotgun (WGS) entry which is preliminary data.</text>
</comment>
<keyword evidence="4" id="KW-1185">Reference proteome</keyword>
<dbReference type="PANTHER" id="PTHR46083:SF2">
    <property type="entry name" value="STARCH SYNTHASE 4, CHLOROPLASTIC_AMYLOPLASTIC-RELATED"/>
    <property type="match status" value="1"/>
</dbReference>
<protein>
    <recommendedName>
        <fullName evidence="2">starch synthase</fullName>
        <ecNumber evidence="2">2.4.1.21</ecNumber>
    </recommendedName>
</protein>
<comment type="catalytic activity">
    <reaction evidence="1">
        <text>[(1-&gt;4)-alpha-D-glucosyl](n) + ADP-alpha-D-glucose = [(1-&gt;4)-alpha-D-glucosyl](n+1) + ADP + H(+)</text>
        <dbReference type="Rhea" id="RHEA:18189"/>
        <dbReference type="Rhea" id="RHEA-COMP:9584"/>
        <dbReference type="Rhea" id="RHEA-COMP:9587"/>
        <dbReference type="ChEBI" id="CHEBI:15378"/>
        <dbReference type="ChEBI" id="CHEBI:15444"/>
        <dbReference type="ChEBI" id="CHEBI:57498"/>
        <dbReference type="ChEBI" id="CHEBI:456216"/>
        <dbReference type="EC" id="2.4.1.21"/>
    </reaction>
</comment>
<dbReference type="PANTHER" id="PTHR46083">
    <property type="match status" value="1"/>
</dbReference>
<dbReference type="EMBL" id="JBFOLJ010000011">
    <property type="protein sequence ID" value="KAL2494573.1"/>
    <property type="molecule type" value="Genomic_DNA"/>
</dbReference>
<sequence length="119" mass="13381">MLIIPSIFEPCGLTQMIAMRYGSIPIARKTGGLNDSVFDVDDDTIPIQYRNGFTFLTADEQGFNNALERAFNVYKNNIDGWKQLVQKDMGIDFSWDSSASLYEELYAKAVSRARAANRA</sequence>
<gene>
    <name evidence="3" type="ORF">Fot_38330</name>
</gene>
<accession>A0ABD1S3Y1</accession>
<dbReference type="SUPFAM" id="SSF53756">
    <property type="entry name" value="UDP-Glycosyltransferase/glycogen phosphorylase"/>
    <property type="match status" value="1"/>
</dbReference>
<evidence type="ECO:0000313" key="4">
    <source>
        <dbReference type="Proteomes" id="UP001604277"/>
    </source>
</evidence>
<evidence type="ECO:0000313" key="3">
    <source>
        <dbReference type="EMBL" id="KAL2494573.1"/>
    </source>
</evidence>
<dbReference type="EC" id="2.4.1.21" evidence="2"/>
<reference evidence="4" key="1">
    <citation type="submission" date="2024-07" db="EMBL/GenBank/DDBJ databases">
        <title>Two chromosome-level genome assemblies of Korean endemic species Abeliophyllum distichum and Forsythia ovata (Oleaceae).</title>
        <authorList>
            <person name="Jang H."/>
        </authorList>
    </citation>
    <scope>NUCLEOTIDE SEQUENCE [LARGE SCALE GENOMIC DNA]</scope>
</reference>
<dbReference type="Gene3D" id="3.40.50.2000">
    <property type="entry name" value="Glycogen Phosphorylase B"/>
    <property type="match status" value="1"/>
</dbReference>
<name>A0ABD1S3Y1_9LAMI</name>
<proteinExistence type="predicted"/>
<evidence type="ECO:0000256" key="1">
    <source>
        <dbReference type="ARBA" id="ARBA00001478"/>
    </source>
</evidence>
<dbReference type="AlphaFoldDB" id="A0ABD1S3Y1"/>
<organism evidence="3 4">
    <name type="scientific">Forsythia ovata</name>
    <dbReference type="NCBI Taxonomy" id="205694"/>
    <lineage>
        <taxon>Eukaryota</taxon>
        <taxon>Viridiplantae</taxon>
        <taxon>Streptophyta</taxon>
        <taxon>Embryophyta</taxon>
        <taxon>Tracheophyta</taxon>
        <taxon>Spermatophyta</taxon>
        <taxon>Magnoliopsida</taxon>
        <taxon>eudicotyledons</taxon>
        <taxon>Gunneridae</taxon>
        <taxon>Pentapetalae</taxon>
        <taxon>asterids</taxon>
        <taxon>lamiids</taxon>
        <taxon>Lamiales</taxon>
        <taxon>Oleaceae</taxon>
        <taxon>Forsythieae</taxon>
        <taxon>Forsythia</taxon>
    </lineage>
</organism>
<dbReference type="GO" id="GO:0009011">
    <property type="term" value="F:alpha-1,4-glucan glucosyltransferase (ADP-glucose donor) activity"/>
    <property type="evidence" value="ECO:0007669"/>
    <property type="project" value="UniProtKB-EC"/>
</dbReference>
<evidence type="ECO:0000256" key="2">
    <source>
        <dbReference type="ARBA" id="ARBA00012588"/>
    </source>
</evidence>